<dbReference type="InterPro" id="IPR036653">
    <property type="entry name" value="CinA-like_C"/>
</dbReference>
<proteinExistence type="predicted"/>
<protein>
    <submittedName>
        <fullName evidence="2">Nicotinamide-nucleotide amidase</fullName>
    </submittedName>
</protein>
<feature type="domain" description="CinA C-terminal" evidence="1">
    <location>
        <begin position="5"/>
        <end position="151"/>
    </location>
</feature>
<evidence type="ECO:0000313" key="2">
    <source>
        <dbReference type="EMBL" id="TCS40739.1"/>
    </source>
</evidence>
<dbReference type="OrthoDB" id="9801454at2"/>
<gene>
    <name evidence="2" type="ORF">BCF53_10896</name>
</gene>
<comment type="caution">
    <text evidence="2">The sequence shown here is derived from an EMBL/GenBank/DDBJ whole genome shotgun (WGS) entry which is preliminary data.</text>
</comment>
<keyword evidence="3" id="KW-1185">Reference proteome</keyword>
<dbReference type="Proteomes" id="UP000295793">
    <property type="component" value="Unassembled WGS sequence"/>
</dbReference>
<dbReference type="Pfam" id="PF02464">
    <property type="entry name" value="CinA"/>
    <property type="match status" value="1"/>
</dbReference>
<dbReference type="SUPFAM" id="SSF142433">
    <property type="entry name" value="CinA-like"/>
    <property type="match status" value="1"/>
</dbReference>
<organism evidence="2 3">
    <name type="scientific">Reinekea marinisedimentorum</name>
    <dbReference type="NCBI Taxonomy" id="230495"/>
    <lineage>
        <taxon>Bacteria</taxon>
        <taxon>Pseudomonadati</taxon>
        <taxon>Pseudomonadota</taxon>
        <taxon>Gammaproteobacteria</taxon>
        <taxon>Oceanospirillales</taxon>
        <taxon>Saccharospirillaceae</taxon>
        <taxon>Reinekea</taxon>
    </lineage>
</organism>
<accession>A0A4V2UJM4</accession>
<name>A0A4V2UJM4_9GAMM</name>
<dbReference type="EMBL" id="SLZR01000008">
    <property type="protein sequence ID" value="TCS40739.1"/>
    <property type="molecule type" value="Genomic_DNA"/>
</dbReference>
<dbReference type="AlphaFoldDB" id="A0A4V2UJM4"/>
<dbReference type="RefSeq" id="WP_132701709.1">
    <property type="nucleotide sequence ID" value="NZ_SLZR01000008.1"/>
</dbReference>
<sequence>MQIDELARLLVARNETLATVESCTGGGIAKLCTDLAGSSEWFLGAVVTYSNEMKIKLGVQSATIEQYGAVSCEVTEQMAECGRNYAASAWALSVSGIAGPGGGTESKPVGTVCFSWANGKKVWSEKRLFSGDRQQVRDQAADYALVRLVELLSKQN</sequence>
<evidence type="ECO:0000313" key="3">
    <source>
        <dbReference type="Proteomes" id="UP000295793"/>
    </source>
</evidence>
<evidence type="ECO:0000259" key="1">
    <source>
        <dbReference type="Pfam" id="PF02464"/>
    </source>
</evidence>
<reference evidence="2 3" key="1">
    <citation type="submission" date="2019-03" db="EMBL/GenBank/DDBJ databases">
        <title>Genomic Encyclopedia of Archaeal and Bacterial Type Strains, Phase II (KMG-II): from individual species to whole genera.</title>
        <authorList>
            <person name="Goeker M."/>
        </authorList>
    </citation>
    <scope>NUCLEOTIDE SEQUENCE [LARGE SCALE GENOMIC DNA]</scope>
    <source>
        <strain evidence="2 3">DSM 15388</strain>
    </source>
</reference>
<dbReference type="InterPro" id="IPR008136">
    <property type="entry name" value="CinA_C"/>
</dbReference>
<dbReference type="Gene3D" id="3.90.950.20">
    <property type="entry name" value="CinA-like"/>
    <property type="match status" value="1"/>
</dbReference>
<dbReference type="NCBIfam" id="TIGR00199">
    <property type="entry name" value="PncC_domain"/>
    <property type="match status" value="1"/>
</dbReference>